<protein>
    <recommendedName>
        <fullName evidence="11">Isocitrate dehydrogenase kinase/phosphatase</fullName>
        <shortName evidence="11">IDH kinase/phosphatase</shortName>
        <shortName evidence="11">IDHK/P</shortName>
        <ecNumber evidence="11">2.7.11.5</ecNumber>
        <ecNumber evidence="11">3.1.3.-</ecNumber>
    </recommendedName>
</protein>
<evidence type="ECO:0000256" key="5">
    <source>
        <dbReference type="ARBA" id="ARBA00022679"/>
    </source>
</evidence>
<organism evidence="14 15">
    <name type="scientific">Solemya velum gill symbiont</name>
    <dbReference type="NCBI Taxonomy" id="2340"/>
    <lineage>
        <taxon>Bacteria</taxon>
        <taxon>Pseudomonadati</taxon>
        <taxon>Pseudomonadota</taxon>
        <taxon>Gammaproteobacteria</taxon>
        <taxon>sulfur-oxidizing symbionts</taxon>
    </lineage>
</organism>
<dbReference type="GO" id="GO:0005737">
    <property type="term" value="C:cytoplasm"/>
    <property type="evidence" value="ECO:0007669"/>
    <property type="project" value="UniProtKB-SubCell"/>
</dbReference>
<comment type="catalytic activity">
    <reaction evidence="11">
        <text>L-seryl-[isocitrate dehydrogenase] + ATP = O-phospho-L-seryl-[isocitrate dehydrogenase] + ADP + H(+)</text>
        <dbReference type="Rhea" id="RHEA:43540"/>
        <dbReference type="Rhea" id="RHEA-COMP:10605"/>
        <dbReference type="Rhea" id="RHEA-COMP:10606"/>
        <dbReference type="ChEBI" id="CHEBI:15378"/>
        <dbReference type="ChEBI" id="CHEBI:29999"/>
        <dbReference type="ChEBI" id="CHEBI:30616"/>
        <dbReference type="ChEBI" id="CHEBI:83421"/>
        <dbReference type="ChEBI" id="CHEBI:456216"/>
        <dbReference type="EC" id="2.7.11.5"/>
    </reaction>
</comment>
<evidence type="ECO:0000256" key="8">
    <source>
        <dbReference type="ARBA" id="ARBA00022801"/>
    </source>
</evidence>
<dbReference type="InterPro" id="IPR046855">
    <property type="entry name" value="AceK_kinase"/>
</dbReference>
<proteinExistence type="inferred from homology"/>
<dbReference type="GO" id="GO:0006097">
    <property type="term" value="P:glyoxylate cycle"/>
    <property type="evidence" value="ECO:0007669"/>
    <property type="project" value="UniProtKB-UniRule"/>
</dbReference>
<feature type="binding site" evidence="11">
    <location>
        <begin position="325"/>
        <end position="331"/>
    </location>
    <ligand>
        <name>ATP</name>
        <dbReference type="ChEBI" id="CHEBI:30616"/>
    </ligand>
</feature>
<evidence type="ECO:0000313" key="14">
    <source>
        <dbReference type="EMBL" id="KHF25490.1"/>
    </source>
</evidence>
<dbReference type="STRING" id="2340.JV46_12300"/>
<sequence>MSETGIDQSLGLAIAKTVLEGFNRHFTAFHHVTAGAKARFEAADWEGERDAAQQRVAFYDARVDDAIHELKSTYDEAHLDPESWRIAKKHYILLLQDSYQPELAETFFNSVFCRQFHPRYFNAEHIFVRSSVSTEYLESNLPSFHVYYPKTRGLRSTIRRIIEACEFTLPFENMHRDVNHIIHGIIQYIHTILKPERTHLNFQLQVINSVFFRNKAGYIVGRAINGPDIIPFALPILNNGNGGLYVDTVLLGPREVSRLFEFSYVYFQVAHPVPSAIVNFLRRLMPGRSRADLYSAIGYHKQGKTEFYRGFLHHLRYSDDLIDLAPGIKGMVMAVFTLPSYPYVFKIIRDRFAPPKNVDRKTVEAKYLLVKQHDRVGRMADTLEYSYVSFPKHRFTQKCLEEVMGSCESSIKIEGDKIQFAHVYIERRMVPLNIEMENVSDERLDQLMLGYGEAVKEMAAANIFAGDLLFKNFGVTRLGRIVFYDYDEIVYLTECNFRRIPPPRFPEDEMATEPWYSVGPNDIFPEEFETFLLTNKRVKRAFMKHHADLLDPDWWIARQEDISNGILHDVFPYPQDYRFGHRHAAPAFLASGQYDDDIVED</sequence>
<dbReference type="GO" id="GO:0008772">
    <property type="term" value="F:[isocitrate dehydrogenase (NADP+)] kinase activity"/>
    <property type="evidence" value="ECO:0007669"/>
    <property type="project" value="UniProtKB-UniRule"/>
</dbReference>
<dbReference type="PANTHER" id="PTHR39559">
    <property type="match status" value="1"/>
</dbReference>
<dbReference type="Proteomes" id="UP000030856">
    <property type="component" value="Unassembled WGS sequence"/>
</dbReference>
<keyword evidence="10 11" id="KW-0904">Protein phosphatase</keyword>
<gene>
    <name evidence="11" type="primary">aceK</name>
    <name evidence="14" type="ORF">JV46_12300</name>
</gene>
<keyword evidence="4 11" id="KW-0816">Tricarboxylic acid cycle</keyword>
<dbReference type="EC" id="3.1.3.-" evidence="11"/>
<comment type="subcellular location">
    <subcellularLocation>
        <location evidence="11">Cytoplasm</location>
    </subcellularLocation>
</comment>
<dbReference type="GO" id="GO:0005524">
    <property type="term" value="F:ATP binding"/>
    <property type="evidence" value="ECO:0007669"/>
    <property type="project" value="UniProtKB-UniRule"/>
</dbReference>
<dbReference type="InterPro" id="IPR046854">
    <property type="entry name" value="AceK_regulatory"/>
</dbReference>
<evidence type="ECO:0000256" key="11">
    <source>
        <dbReference type="HAMAP-Rule" id="MF_00747"/>
    </source>
</evidence>
<reference evidence="14 15" key="1">
    <citation type="journal article" date="2014" name="BMC Genomics">
        <title>The genome of the intracellular bacterium of the coastal bivalve, Solemya velum: a blueprint for thriving in and out of symbiosis.</title>
        <authorList>
            <person name="Dmytrenko O."/>
            <person name="Russell S.L."/>
            <person name="Loo W.T."/>
            <person name="Fontanez K.M."/>
            <person name="Liao L."/>
            <person name="Roeselers G."/>
            <person name="Sharma R."/>
            <person name="Stewart F.J."/>
            <person name="Newton I.L."/>
            <person name="Woyke T."/>
            <person name="Wu D."/>
            <person name="Lang J.M."/>
            <person name="Eisen J.A."/>
            <person name="Cavanaugh C.M."/>
        </authorList>
    </citation>
    <scope>NUCLEOTIDE SEQUENCE [LARGE SCALE GENOMIC DNA]</scope>
    <source>
        <strain evidence="14 15">WH</strain>
    </source>
</reference>
<feature type="domain" description="Isocitrate dehydrogenase kinase/phosphatase (AceK) kinase" evidence="12">
    <location>
        <begin position="323"/>
        <end position="575"/>
    </location>
</feature>
<dbReference type="GO" id="GO:0004721">
    <property type="term" value="F:phosphoprotein phosphatase activity"/>
    <property type="evidence" value="ECO:0007669"/>
    <property type="project" value="UniProtKB-KW"/>
</dbReference>
<comment type="caution">
    <text evidence="14">The sequence shown here is derived from an EMBL/GenBank/DDBJ whole genome shotgun (WGS) entry which is preliminary data.</text>
</comment>
<dbReference type="NCBIfam" id="NF002804">
    <property type="entry name" value="PRK02946.1"/>
    <property type="match status" value="1"/>
</dbReference>
<evidence type="ECO:0000259" key="12">
    <source>
        <dbReference type="Pfam" id="PF06315"/>
    </source>
</evidence>
<dbReference type="GO" id="GO:0016208">
    <property type="term" value="F:AMP binding"/>
    <property type="evidence" value="ECO:0007669"/>
    <property type="project" value="TreeGrafter"/>
</dbReference>
<comment type="function">
    <text evidence="11">Bifunctional enzyme which can phosphorylate or dephosphorylate isocitrate dehydrogenase (IDH) on a specific serine residue. This is a regulatory mechanism which enables bacteria to bypass the Krebs cycle via the glyoxylate shunt in response to the source of carbon. When bacteria are grown on glucose, IDH is fully active and unphosphorylated, but when grown on acetate or ethanol, the activity of IDH declines drastically concomitant with its phosphorylation.</text>
</comment>
<accession>A0A0B0H8S5</accession>
<keyword evidence="8 11" id="KW-0378">Hydrolase</keyword>
<dbReference type="InterPro" id="IPR010452">
    <property type="entry name" value="Isocitrate_DH_AceK"/>
</dbReference>
<evidence type="ECO:0000256" key="3">
    <source>
        <dbReference type="ARBA" id="ARBA00022527"/>
    </source>
</evidence>
<name>A0A0B0H8S5_SOVGS</name>
<evidence type="ECO:0000256" key="4">
    <source>
        <dbReference type="ARBA" id="ARBA00022532"/>
    </source>
</evidence>
<dbReference type="HAMAP" id="MF_00747">
    <property type="entry name" value="AceK"/>
    <property type="match status" value="1"/>
</dbReference>
<dbReference type="PIRSF" id="PIRSF000719">
    <property type="entry name" value="AceK"/>
    <property type="match status" value="1"/>
</dbReference>
<dbReference type="RefSeq" id="WP_043115144.1">
    <property type="nucleotide sequence ID" value="NZ_JRAA01000001.1"/>
</dbReference>
<dbReference type="GO" id="GO:0006006">
    <property type="term" value="P:glucose metabolic process"/>
    <property type="evidence" value="ECO:0007669"/>
    <property type="project" value="InterPro"/>
</dbReference>
<dbReference type="AlphaFoldDB" id="A0A0B0H8S5"/>
<feature type="domain" description="Isocitrate dehydrogenase kinase/phosphatase (AceK) regulatory" evidence="13">
    <location>
        <begin position="15"/>
        <end position="319"/>
    </location>
</feature>
<keyword evidence="6 11" id="KW-0547">Nucleotide-binding</keyword>
<dbReference type="Pfam" id="PF06315">
    <property type="entry name" value="AceK_kinase"/>
    <property type="match status" value="1"/>
</dbReference>
<keyword evidence="15" id="KW-1185">Reference proteome</keyword>
<dbReference type="EMBL" id="JRAA01000001">
    <property type="protein sequence ID" value="KHF25490.1"/>
    <property type="molecule type" value="Genomic_DNA"/>
</dbReference>
<dbReference type="Pfam" id="PF20423">
    <property type="entry name" value="AceK_regulatory"/>
    <property type="match status" value="1"/>
</dbReference>
<dbReference type="PANTHER" id="PTHR39559:SF1">
    <property type="entry name" value="ISOCITRATE DEHYDROGENASE KINASE_PHOSPHATASE"/>
    <property type="match status" value="1"/>
</dbReference>
<dbReference type="eggNOG" id="COG4579">
    <property type="taxonomic scope" value="Bacteria"/>
</dbReference>
<dbReference type="GO" id="GO:0004674">
    <property type="term" value="F:protein serine/threonine kinase activity"/>
    <property type="evidence" value="ECO:0007669"/>
    <property type="project" value="UniProtKB-KW"/>
</dbReference>
<evidence type="ECO:0000256" key="1">
    <source>
        <dbReference type="ARBA" id="ARBA00022435"/>
    </source>
</evidence>
<keyword evidence="1 11" id="KW-0329">Glyoxylate bypass</keyword>
<evidence type="ECO:0000259" key="13">
    <source>
        <dbReference type="Pfam" id="PF20423"/>
    </source>
</evidence>
<dbReference type="GO" id="GO:0006099">
    <property type="term" value="P:tricarboxylic acid cycle"/>
    <property type="evidence" value="ECO:0007669"/>
    <property type="project" value="UniProtKB-UniRule"/>
</dbReference>
<evidence type="ECO:0000256" key="7">
    <source>
        <dbReference type="ARBA" id="ARBA00022777"/>
    </source>
</evidence>
<keyword evidence="5 11" id="KW-0808">Transferase</keyword>
<dbReference type="EC" id="2.7.11.5" evidence="11"/>
<evidence type="ECO:0000256" key="6">
    <source>
        <dbReference type="ARBA" id="ARBA00022741"/>
    </source>
</evidence>
<comment type="similarity">
    <text evidence="11">Belongs to the AceK family.</text>
</comment>
<dbReference type="OrthoDB" id="5287793at2"/>
<feature type="binding site" evidence="11">
    <location>
        <position position="346"/>
    </location>
    <ligand>
        <name>ATP</name>
        <dbReference type="ChEBI" id="CHEBI:30616"/>
    </ligand>
</feature>
<evidence type="ECO:0000256" key="2">
    <source>
        <dbReference type="ARBA" id="ARBA00022490"/>
    </source>
</evidence>
<feature type="active site" evidence="11">
    <location>
        <position position="381"/>
    </location>
</feature>
<keyword evidence="2 11" id="KW-0963">Cytoplasm</keyword>
<evidence type="ECO:0000256" key="9">
    <source>
        <dbReference type="ARBA" id="ARBA00022840"/>
    </source>
</evidence>
<keyword evidence="7 11" id="KW-0418">Kinase</keyword>
<keyword evidence="3 11" id="KW-0723">Serine/threonine-protein kinase</keyword>
<evidence type="ECO:0000256" key="10">
    <source>
        <dbReference type="ARBA" id="ARBA00022912"/>
    </source>
</evidence>
<keyword evidence="9 11" id="KW-0067">ATP-binding</keyword>
<dbReference type="PATRIC" id="fig|2340.3.peg.11"/>
<evidence type="ECO:0000313" key="15">
    <source>
        <dbReference type="Proteomes" id="UP000030856"/>
    </source>
</evidence>